<keyword evidence="9" id="KW-0411">Iron-sulfur</keyword>
<organism evidence="17 18">
    <name type="scientific">Hazenella coriacea</name>
    <dbReference type="NCBI Taxonomy" id="1179467"/>
    <lineage>
        <taxon>Bacteria</taxon>
        <taxon>Bacillati</taxon>
        <taxon>Bacillota</taxon>
        <taxon>Bacilli</taxon>
        <taxon>Bacillales</taxon>
        <taxon>Thermoactinomycetaceae</taxon>
        <taxon>Hazenella</taxon>
    </lineage>
</organism>
<keyword evidence="10" id="KW-1015">Disulfide bond</keyword>
<keyword evidence="7" id="KW-0560">Oxidoreductase</keyword>
<keyword evidence="5" id="KW-0479">Metal-binding</keyword>
<dbReference type="Proteomes" id="UP000294937">
    <property type="component" value="Unassembled WGS sequence"/>
</dbReference>
<dbReference type="RefSeq" id="WP_131925651.1">
    <property type="nucleotide sequence ID" value="NZ_SMAG01000007.1"/>
</dbReference>
<comment type="subunit">
    <text evidence="12">The main subunits of the menaquinol:cytochrome c complex are a Rieske-type iron-sulfur protein (QcrA), a cytochrome b (QcrB) and a cytochrome c (QcrC).</text>
</comment>
<dbReference type="EMBL" id="SMAG01000007">
    <property type="protein sequence ID" value="TCS93376.1"/>
    <property type="molecule type" value="Genomic_DNA"/>
</dbReference>
<dbReference type="AlphaFoldDB" id="A0A4R3L7A9"/>
<dbReference type="GO" id="GO:0046872">
    <property type="term" value="F:metal ion binding"/>
    <property type="evidence" value="ECO:0007669"/>
    <property type="project" value="UniProtKB-KW"/>
</dbReference>
<dbReference type="InterPro" id="IPR036922">
    <property type="entry name" value="Rieske_2Fe-2S_sf"/>
</dbReference>
<dbReference type="InterPro" id="IPR014349">
    <property type="entry name" value="Rieske_Fe-S_prot"/>
</dbReference>
<dbReference type="FunFam" id="2.102.10.10:FF:000006">
    <property type="entry name" value="Menaquinol-cytochrome c reductase, iron-sulfur subunit"/>
    <property type="match status" value="1"/>
</dbReference>
<evidence type="ECO:0000256" key="3">
    <source>
        <dbReference type="ARBA" id="ARBA00022448"/>
    </source>
</evidence>
<evidence type="ECO:0000313" key="18">
    <source>
        <dbReference type="Proteomes" id="UP000294937"/>
    </source>
</evidence>
<keyword evidence="4" id="KW-0001">2Fe-2S</keyword>
<dbReference type="PROSITE" id="PS51318">
    <property type="entry name" value="TAT"/>
    <property type="match status" value="1"/>
</dbReference>
<evidence type="ECO:0000256" key="14">
    <source>
        <dbReference type="ARBA" id="ARBA00075320"/>
    </source>
</evidence>
<evidence type="ECO:0000256" key="5">
    <source>
        <dbReference type="ARBA" id="ARBA00022723"/>
    </source>
</evidence>
<evidence type="ECO:0000256" key="7">
    <source>
        <dbReference type="ARBA" id="ARBA00023002"/>
    </source>
</evidence>
<dbReference type="InterPro" id="IPR057415">
    <property type="entry name" value="TM_PetC"/>
</dbReference>
<protein>
    <recommendedName>
        <fullName evidence="13">Menaquinol:cytochrome c reductase iron-sulfur subunit</fullName>
    </recommendedName>
    <alternativeName>
        <fullName evidence="15">Cytochrome bc complex, iron-sulfur subunit</fullName>
    </alternativeName>
    <alternativeName>
        <fullName evidence="14">Rieske iron-sulfur protein QcrA</fullName>
    </alternativeName>
</protein>
<evidence type="ECO:0000313" key="17">
    <source>
        <dbReference type="EMBL" id="TCS93376.1"/>
    </source>
</evidence>
<dbReference type="GO" id="GO:0004497">
    <property type="term" value="F:monooxygenase activity"/>
    <property type="evidence" value="ECO:0007669"/>
    <property type="project" value="UniProtKB-ARBA"/>
</dbReference>
<name>A0A4R3L7A9_9BACL</name>
<dbReference type="PANTHER" id="PTHR10134">
    <property type="entry name" value="CYTOCHROME B-C1 COMPLEX SUBUNIT RIESKE, MITOCHONDRIAL"/>
    <property type="match status" value="1"/>
</dbReference>
<keyword evidence="18" id="KW-1185">Reference proteome</keyword>
<evidence type="ECO:0000256" key="15">
    <source>
        <dbReference type="ARBA" id="ARBA00076330"/>
    </source>
</evidence>
<sequence>MSKKVSRRQFLTYTLGGTAGFLASGMLFPMVRFAVDPVLKQGGDETFIDVNLPVSEITERPKSVSFVVQGRKDGWYVPEKGEPFTAWVFKDKAGEIVALSPICKHLGCTVSWEGNPQFKNEFFCPCHFGRYDANGVNLPGSPPNKPLDKYKIKVENGNLLIGPVVKG</sequence>
<dbReference type="InterPro" id="IPR017941">
    <property type="entry name" value="Rieske_2Fe-2S"/>
</dbReference>
<dbReference type="Pfam" id="PF00355">
    <property type="entry name" value="Rieske"/>
    <property type="match status" value="1"/>
</dbReference>
<evidence type="ECO:0000256" key="10">
    <source>
        <dbReference type="ARBA" id="ARBA00023157"/>
    </source>
</evidence>
<dbReference type="Gene3D" id="2.102.10.10">
    <property type="entry name" value="Rieske [2Fe-2S] iron-sulphur domain"/>
    <property type="match status" value="1"/>
</dbReference>
<comment type="function">
    <text evidence="11">Component of the menaquinol:cytochrome c reductase complex. The Rieske protein is a high potential 2Fe-2S protein.</text>
</comment>
<evidence type="ECO:0000256" key="8">
    <source>
        <dbReference type="ARBA" id="ARBA00023004"/>
    </source>
</evidence>
<accession>A0A4R3L7A9</accession>
<keyword evidence="3" id="KW-0813">Transport</keyword>
<keyword evidence="6" id="KW-0249">Electron transport</keyword>
<reference evidence="17 18" key="1">
    <citation type="submission" date="2019-03" db="EMBL/GenBank/DDBJ databases">
        <title>Genomic Encyclopedia of Type Strains, Phase IV (KMG-IV): sequencing the most valuable type-strain genomes for metagenomic binning, comparative biology and taxonomic classification.</title>
        <authorList>
            <person name="Goeker M."/>
        </authorList>
    </citation>
    <scope>NUCLEOTIDE SEQUENCE [LARGE SCALE GENOMIC DNA]</scope>
    <source>
        <strain evidence="17 18">DSM 45707</strain>
    </source>
</reference>
<dbReference type="GO" id="GO:0016020">
    <property type="term" value="C:membrane"/>
    <property type="evidence" value="ECO:0007669"/>
    <property type="project" value="UniProtKB-SubCell"/>
</dbReference>
<dbReference type="InterPro" id="IPR006311">
    <property type="entry name" value="TAT_signal"/>
</dbReference>
<keyword evidence="8" id="KW-0408">Iron</keyword>
<dbReference type="GO" id="GO:0016705">
    <property type="term" value="F:oxidoreductase activity, acting on paired donors, with incorporation or reduction of molecular oxygen"/>
    <property type="evidence" value="ECO:0007669"/>
    <property type="project" value="UniProtKB-ARBA"/>
</dbReference>
<dbReference type="OrthoDB" id="9767869at2"/>
<comment type="subcellular location">
    <subcellularLocation>
        <location evidence="1">Membrane</location>
        <topology evidence="1">Single-pass membrane protein</topology>
    </subcellularLocation>
</comment>
<dbReference type="CDD" id="cd03467">
    <property type="entry name" value="Rieske"/>
    <property type="match status" value="1"/>
</dbReference>
<evidence type="ECO:0000256" key="4">
    <source>
        <dbReference type="ARBA" id="ARBA00022714"/>
    </source>
</evidence>
<evidence type="ECO:0000256" key="2">
    <source>
        <dbReference type="ARBA" id="ARBA00010651"/>
    </source>
</evidence>
<evidence type="ECO:0000256" key="9">
    <source>
        <dbReference type="ARBA" id="ARBA00023014"/>
    </source>
</evidence>
<evidence type="ECO:0000259" key="16">
    <source>
        <dbReference type="PROSITE" id="PS51296"/>
    </source>
</evidence>
<comment type="similarity">
    <text evidence="2">Belongs to the Rieske iron-sulfur protein family.</text>
</comment>
<proteinExistence type="inferred from homology"/>
<evidence type="ECO:0000256" key="11">
    <source>
        <dbReference type="ARBA" id="ARBA00055683"/>
    </source>
</evidence>
<evidence type="ECO:0000256" key="12">
    <source>
        <dbReference type="ARBA" id="ARBA00064458"/>
    </source>
</evidence>
<gene>
    <name evidence="17" type="ORF">EDD58_10722</name>
</gene>
<feature type="domain" description="Rieske" evidence="16">
    <location>
        <begin position="88"/>
        <end position="161"/>
    </location>
</feature>
<evidence type="ECO:0000256" key="1">
    <source>
        <dbReference type="ARBA" id="ARBA00004167"/>
    </source>
</evidence>
<dbReference type="Pfam" id="PF25471">
    <property type="entry name" value="TM_PetC"/>
    <property type="match status" value="1"/>
</dbReference>
<dbReference type="SUPFAM" id="SSF50022">
    <property type="entry name" value="ISP domain"/>
    <property type="match status" value="1"/>
</dbReference>
<dbReference type="PROSITE" id="PS51296">
    <property type="entry name" value="RIESKE"/>
    <property type="match status" value="1"/>
</dbReference>
<comment type="caution">
    <text evidence="17">The sequence shown here is derived from an EMBL/GenBank/DDBJ whole genome shotgun (WGS) entry which is preliminary data.</text>
</comment>
<evidence type="ECO:0000256" key="13">
    <source>
        <dbReference type="ARBA" id="ARBA00067741"/>
    </source>
</evidence>
<dbReference type="GO" id="GO:0051537">
    <property type="term" value="F:2 iron, 2 sulfur cluster binding"/>
    <property type="evidence" value="ECO:0007669"/>
    <property type="project" value="UniProtKB-KW"/>
</dbReference>
<evidence type="ECO:0000256" key="6">
    <source>
        <dbReference type="ARBA" id="ARBA00022982"/>
    </source>
</evidence>